<dbReference type="EMBL" id="CAXAMM010010813">
    <property type="protein sequence ID" value="CAK9024276.1"/>
    <property type="molecule type" value="Genomic_DNA"/>
</dbReference>
<reference evidence="2 3" key="1">
    <citation type="submission" date="2024-02" db="EMBL/GenBank/DDBJ databases">
        <authorList>
            <person name="Chen Y."/>
            <person name="Shah S."/>
            <person name="Dougan E. K."/>
            <person name="Thang M."/>
            <person name="Chan C."/>
        </authorList>
    </citation>
    <scope>NUCLEOTIDE SEQUENCE [LARGE SCALE GENOMIC DNA]</scope>
</reference>
<sequence>MKTDGSMRILHKLIGKAGFVPFFPPVFGRAHVDSDCSLPRFRTGETDEPPDDSFSVGDFSDMESEWDPCETAGEMPEMIEDTMTSSSYPVAACVLSEKASAGNFYVISDGFAELFGWTKQELQGKQVLRLLSADLWTNYELDRTFNEVVEQGGKRTVEAALRCKTGELNYCRLTMEKVTTEPNGMLTQMLLLMPQDLD</sequence>
<protein>
    <recommendedName>
        <fullName evidence="1">PAS domain-containing protein</fullName>
    </recommendedName>
</protein>
<keyword evidence="3" id="KW-1185">Reference proteome</keyword>
<dbReference type="InterPro" id="IPR000014">
    <property type="entry name" value="PAS"/>
</dbReference>
<comment type="caution">
    <text evidence="2">The sequence shown here is derived from an EMBL/GenBank/DDBJ whole genome shotgun (WGS) entry which is preliminary data.</text>
</comment>
<feature type="domain" description="PAS" evidence="1">
    <location>
        <begin position="102"/>
        <end position="128"/>
    </location>
</feature>
<evidence type="ECO:0000313" key="3">
    <source>
        <dbReference type="Proteomes" id="UP001642464"/>
    </source>
</evidence>
<proteinExistence type="predicted"/>
<evidence type="ECO:0000259" key="1">
    <source>
        <dbReference type="PROSITE" id="PS50112"/>
    </source>
</evidence>
<evidence type="ECO:0000313" key="2">
    <source>
        <dbReference type="EMBL" id="CAK9024276.1"/>
    </source>
</evidence>
<dbReference type="Gene3D" id="3.30.450.20">
    <property type="entry name" value="PAS domain"/>
    <property type="match status" value="1"/>
</dbReference>
<dbReference type="CDD" id="cd00130">
    <property type="entry name" value="PAS"/>
    <property type="match status" value="1"/>
</dbReference>
<dbReference type="PROSITE" id="PS50112">
    <property type="entry name" value="PAS"/>
    <property type="match status" value="1"/>
</dbReference>
<dbReference type="Pfam" id="PF13426">
    <property type="entry name" value="PAS_9"/>
    <property type="match status" value="1"/>
</dbReference>
<dbReference type="InterPro" id="IPR035965">
    <property type="entry name" value="PAS-like_dom_sf"/>
</dbReference>
<gene>
    <name evidence="2" type="ORF">SCF082_LOCUS16558</name>
</gene>
<dbReference type="NCBIfam" id="TIGR00229">
    <property type="entry name" value="sensory_box"/>
    <property type="match status" value="1"/>
</dbReference>
<organism evidence="2 3">
    <name type="scientific">Durusdinium trenchii</name>
    <dbReference type="NCBI Taxonomy" id="1381693"/>
    <lineage>
        <taxon>Eukaryota</taxon>
        <taxon>Sar</taxon>
        <taxon>Alveolata</taxon>
        <taxon>Dinophyceae</taxon>
        <taxon>Suessiales</taxon>
        <taxon>Symbiodiniaceae</taxon>
        <taxon>Durusdinium</taxon>
    </lineage>
</organism>
<accession>A0ABP0KCF0</accession>
<name>A0ABP0KCF0_9DINO</name>
<dbReference type="SUPFAM" id="SSF55785">
    <property type="entry name" value="PYP-like sensor domain (PAS domain)"/>
    <property type="match status" value="1"/>
</dbReference>
<dbReference type="Proteomes" id="UP001642464">
    <property type="component" value="Unassembled WGS sequence"/>
</dbReference>